<feature type="non-terminal residue" evidence="2">
    <location>
        <position position="50"/>
    </location>
</feature>
<name>A0A6J4PCL2_9BACT</name>
<evidence type="ECO:0000256" key="1">
    <source>
        <dbReference type="SAM" id="MobiDB-lite"/>
    </source>
</evidence>
<dbReference type="EMBL" id="CADCUQ010000500">
    <property type="protein sequence ID" value="CAA9409684.1"/>
    <property type="molecule type" value="Genomic_DNA"/>
</dbReference>
<dbReference type="AlphaFoldDB" id="A0A6J4PCL2"/>
<protein>
    <submittedName>
        <fullName evidence="2">Uncharacterized protein</fullName>
    </submittedName>
</protein>
<reference evidence="2" key="1">
    <citation type="submission" date="2020-02" db="EMBL/GenBank/DDBJ databases">
        <authorList>
            <person name="Meier V. D."/>
        </authorList>
    </citation>
    <scope>NUCLEOTIDE SEQUENCE</scope>
    <source>
        <strain evidence="2">AVDCRST_MAG64</strain>
    </source>
</reference>
<accession>A0A6J4PCL2</accession>
<sequence length="50" mass="5500">WNDPIPPVPITPNRTCCWVPSAMGRVLRGTAGKSGRRSDLRGSRPTRVLN</sequence>
<evidence type="ECO:0000313" key="2">
    <source>
        <dbReference type="EMBL" id="CAA9409684.1"/>
    </source>
</evidence>
<feature type="region of interest" description="Disordered" evidence="1">
    <location>
        <begin position="27"/>
        <end position="50"/>
    </location>
</feature>
<organism evidence="2">
    <name type="scientific">uncultured Phycisphaerae bacterium</name>
    <dbReference type="NCBI Taxonomy" id="904963"/>
    <lineage>
        <taxon>Bacteria</taxon>
        <taxon>Pseudomonadati</taxon>
        <taxon>Planctomycetota</taxon>
        <taxon>Phycisphaerae</taxon>
        <taxon>environmental samples</taxon>
    </lineage>
</organism>
<feature type="non-terminal residue" evidence="2">
    <location>
        <position position="1"/>
    </location>
</feature>
<proteinExistence type="predicted"/>
<gene>
    <name evidence="2" type="ORF">AVDCRST_MAG64-2216</name>
</gene>